<evidence type="ECO:0000313" key="4">
    <source>
        <dbReference type="Proteomes" id="UP000489600"/>
    </source>
</evidence>
<dbReference type="AlphaFoldDB" id="A0A565BJG5"/>
<proteinExistence type="predicted"/>
<feature type="region of interest" description="Disordered" evidence="1">
    <location>
        <begin position="32"/>
        <end position="52"/>
    </location>
</feature>
<gene>
    <name evidence="3" type="ORF">ANE_LOCUS12236</name>
</gene>
<organism evidence="3 4">
    <name type="scientific">Arabis nemorensis</name>
    <dbReference type="NCBI Taxonomy" id="586526"/>
    <lineage>
        <taxon>Eukaryota</taxon>
        <taxon>Viridiplantae</taxon>
        <taxon>Streptophyta</taxon>
        <taxon>Embryophyta</taxon>
        <taxon>Tracheophyta</taxon>
        <taxon>Spermatophyta</taxon>
        <taxon>Magnoliopsida</taxon>
        <taxon>eudicotyledons</taxon>
        <taxon>Gunneridae</taxon>
        <taxon>Pentapetalae</taxon>
        <taxon>rosids</taxon>
        <taxon>malvids</taxon>
        <taxon>Brassicales</taxon>
        <taxon>Brassicaceae</taxon>
        <taxon>Arabideae</taxon>
        <taxon>Arabis</taxon>
    </lineage>
</organism>
<dbReference type="Proteomes" id="UP000489600">
    <property type="component" value="Unassembled WGS sequence"/>
</dbReference>
<evidence type="ECO:0000259" key="2">
    <source>
        <dbReference type="Pfam" id="PF04937"/>
    </source>
</evidence>
<protein>
    <recommendedName>
        <fullName evidence="2">DUF659 domain-containing protein</fullName>
    </recommendedName>
</protein>
<dbReference type="PANTHER" id="PTHR32166:SF122">
    <property type="entry name" value="OS09G0499600 PROTEIN"/>
    <property type="match status" value="1"/>
</dbReference>
<evidence type="ECO:0000313" key="3">
    <source>
        <dbReference type="EMBL" id="VVB01792.1"/>
    </source>
</evidence>
<sequence length="166" mass="18862">MLEKAATKRTTQLMPKFDEYDVEQEIDCEASGSHNKNVLKKPKPKGPLDRFVTTPPPDILLGRKQEKGIFGACVKDAREKTVRAIARWIYDAGIPFNCVTYESFDQMLEEIAQYGLGLQPPTMYALRVPLLKKEVDDTHAQLVEHKKEWASKGCSIMSYGWRDSVV</sequence>
<comment type="caution">
    <text evidence="3">The sequence shown here is derived from an EMBL/GenBank/DDBJ whole genome shotgun (WGS) entry which is preliminary data.</text>
</comment>
<accession>A0A565BJG5</accession>
<reference evidence="3" key="1">
    <citation type="submission" date="2019-07" db="EMBL/GenBank/DDBJ databases">
        <authorList>
            <person name="Dittberner H."/>
        </authorList>
    </citation>
    <scope>NUCLEOTIDE SEQUENCE [LARGE SCALE GENOMIC DNA]</scope>
</reference>
<dbReference type="InterPro" id="IPR007021">
    <property type="entry name" value="DUF659"/>
</dbReference>
<evidence type="ECO:0000256" key="1">
    <source>
        <dbReference type="SAM" id="MobiDB-lite"/>
    </source>
</evidence>
<dbReference type="PANTHER" id="PTHR32166">
    <property type="entry name" value="OSJNBA0013A04.12 PROTEIN"/>
    <property type="match status" value="1"/>
</dbReference>
<dbReference type="Pfam" id="PF04937">
    <property type="entry name" value="DUF659"/>
    <property type="match status" value="1"/>
</dbReference>
<dbReference type="EMBL" id="CABITT030000004">
    <property type="protein sequence ID" value="VVB01792.1"/>
    <property type="molecule type" value="Genomic_DNA"/>
</dbReference>
<dbReference type="OrthoDB" id="1739700at2759"/>
<name>A0A565BJG5_9BRAS</name>
<keyword evidence="4" id="KW-1185">Reference proteome</keyword>
<feature type="domain" description="DUF659" evidence="2">
    <location>
        <begin position="121"/>
        <end position="164"/>
    </location>
</feature>